<proteinExistence type="predicted"/>
<protein>
    <recommendedName>
        <fullName evidence="8">Reverse transcriptase RNase H-like domain-containing protein</fullName>
    </recommendedName>
</protein>
<feature type="compositionally biased region" description="Polar residues" evidence="7">
    <location>
        <begin position="1"/>
        <end position="13"/>
    </location>
</feature>
<dbReference type="CDD" id="cd09274">
    <property type="entry name" value="RNase_HI_RT_Ty3"/>
    <property type="match status" value="1"/>
</dbReference>
<keyword evidence="6" id="KW-0695">RNA-directed DNA polymerase</keyword>
<dbReference type="PANTHER" id="PTHR37984:SF5">
    <property type="entry name" value="PROTEIN NYNRIN-LIKE"/>
    <property type="match status" value="1"/>
</dbReference>
<keyword evidence="1" id="KW-0808">Transferase</keyword>
<evidence type="ECO:0000256" key="7">
    <source>
        <dbReference type="SAM" id="MobiDB-lite"/>
    </source>
</evidence>
<sequence length="337" mass="37393">MPSTPQPKSQLLSVPTPRPGKLKRPWGSQNSQEGAVSMPIAAPATPVCTASPMAAVQESCEGLPSSTRGRLAALREIWQRSAGDLEVQQQEQLWQLPLEFQDCFSCEEEELGQTSLVQHSIDTGNAAPIRQRPRRLPLARQEAAEQALAKMQRAGIIEPLGITRDCETAFHALQQALTSAPILAPPDPQLPFVLDTDASGEGVGAVLSQGWPEGEKVVAYYSKALSKAERRYCVTRRELLAVVFAIRHFKYYLCGRPFTVRTDHASLQWLMSFKEPEGQLARWLEELQCYEFTVTHRAGERHGNADALSRRPCSAEGCRYCDRREAREQELGLGADK</sequence>
<keyword evidence="10" id="KW-1185">Reference proteome</keyword>
<dbReference type="Gene3D" id="3.10.20.370">
    <property type="match status" value="1"/>
</dbReference>
<dbReference type="Pfam" id="PF17917">
    <property type="entry name" value="RT_RNaseH"/>
    <property type="match status" value="1"/>
</dbReference>
<keyword evidence="4" id="KW-0255">Endonuclease</keyword>
<reference evidence="9" key="1">
    <citation type="journal article" date="2023" name="Science">
        <title>Genome structures resolve the early diversification of teleost fishes.</title>
        <authorList>
            <person name="Parey E."/>
            <person name="Louis A."/>
            <person name="Montfort J."/>
            <person name="Bouchez O."/>
            <person name="Roques C."/>
            <person name="Iampietro C."/>
            <person name="Lluch J."/>
            <person name="Castinel A."/>
            <person name="Donnadieu C."/>
            <person name="Desvignes T."/>
            <person name="Floi Bucao C."/>
            <person name="Jouanno E."/>
            <person name="Wen M."/>
            <person name="Mejri S."/>
            <person name="Dirks R."/>
            <person name="Jansen H."/>
            <person name="Henkel C."/>
            <person name="Chen W.J."/>
            <person name="Zahm M."/>
            <person name="Cabau C."/>
            <person name="Klopp C."/>
            <person name="Thompson A.W."/>
            <person name="Robinson-Rechavi M."/>
            <person name="Braasch I."/>
            <person name="Lecointre G."/>
            <person name="Bobe J."/>
            <person name="Postlethwait J.H."/>
            <person name="Berthelot C."/>
            <person name="Roest Crollius H."/>
            <person name="Guiguen Y."/>
        </authorList>
    </citation>
    <scope>NUCLEOTIDE SEQUENCE</scope>
    <source>
        <strain evidence="9">WJC10195</strain>
    </source>
</reference>
<dbReference type="OrthoDB" id="6761011at2759"/>
<evidence type="ECO:0000256" key="1">
    <source>
        <dbReference type="ARBA" id="ARBA00022679"/>
    </source>
</evidence>
<evidence type="ECO:0000256" key="6">
    <source>
        <dbReference type="ARBA" id="ARBA00022918"/>
    </source>
</evidence>
<dbReference type="EMBL" id="JAINUF010000011">
    <property type="protein sequence ID" value="KAJ8346565.1"/>
    <property type="molecule type" value="Genomic_DNA"/>
</dbReference>
<dbReference type="GO" id="GO:0003964">
    <property type="term" value="F:RNA-directed DNA polymerase activity"/>
    <property type="evidence" value="ECO:0007669"/>
    <property type="project" value="UniProtKB-KW"/>
</dbReference>
<evidence type="ECO:0000256" key="4">
    <source>
        <dbReference type="ARBA" id="ARBA00022759"/>
    </source>
</evidence>
<dbReference type="GO" id="GO:0004519">
    <property type="term" value="F:endonuclease activity"/>
    <property type="evidence" value="ECO:0007669"/>
    <property type="project" value="UniProtKB-KW"/>
</dbReference>
<evidence type="ECO:0000256" key="5">
    <source>
        <dbReference type="ARBA" id="ARBA00022801"/>
    </source>
</evidence>
<dbReference type="GO" id="GO:0016787">
    <property type="term" value="F:hydrolase activity"/>
    <property type="evidence" value="ECO:0007669"/>
    <property type="project" value="UniProtKB-KW"/>
</dbReference>
<accession>A0A9Q1EWW3</accession>
<dbReference type="InterPro" id="IPR043502">
    <property type="entry name" value="DNA/RNA_pol_sf"/>
</dbReference>
<name>A0A9Q1EWW3_SYNKA</name>
<feature type="region of interest" description="Disordered" evidence="7">
    <location>
        <begin position="1"/>
        <end position="34"/>
    </location>
</feature>
<keyword evidence="2" id="KW-0548">Nucleotidyltransferase</keyword>
<dbReference type="Proteomes" id="UP001152622">
    <property type="component" value="Chromosome 11"/>
</dbReference>
<dbReference type="AlphaFoldDB" id="A0A9Q1EWW3"/>
<evidence type="ECO:0000313" key="10">
    <source>
        <dbReference type="Proteomes" id="UP001152622"/>
    </source>
</evidence>
<keyword evidence="5" id="KW-0378">Hydrolase</keyword>
<dbReference type="InterPro" id="IPR050951">
    <property type="entry name" value="Retrovirus_Pol_polyprotein"/>
</dbReference>
<dbReference type="FunFam" id="3.10.20.370:FF:000001">
    <property type="entry name" value="Retrovirus-related Pol polyprotein from transposon 17.6-like protein"/>
    <property type="match status" value="1"/>
</dbReference>
<gene>
    <name evidence="9" type="ORF">SKAU_G00279660</name>
</gene>
<evidence type="ECO:0000256" key="3">
    <source>
        <dbReference type="ARBA" id="ARBA00022722"/>
    </source>
</evidence>
<comment type="caution">
    <text evidence="9">The sequence shown here is derived from an EMBL/GenBank/DDBJ whole genome shotgun (WGS) entry which is preliminary data.</text>
</comment>
<dbReference type="InterPro" id="IPR041373">
    <property type="entry name" value="RT_RNaseH"/>
</dbReference>
<feature type="domain" description="Reverse transcriptase RNase H-like" evidence="8">
    <location>
        <begin position="187"/>
        <end position="290"/>
    </location>
</feature>
<keyword evidence="3" id="KW-0540">Nuclease</keyword>
<dbReference type="PANTHER" id="PTHR37984">
    <property type="entry name" value="PROTEIN CBG26694"/>
    <property type="match status" value="1"/>
</dbReference>
<evidence type="ECO:0000256" key="2">
    <source>
        <dbReference type="ARBA" id="ARBA00022695"/>
    </source>
</evidence>
<evidence type="ECO:0000313" key="9">
    <source>
        <dbReference type="EMBL" id="KAJ8346565.1"/>
    </source>
</evidence>
<organism evidence="9 10">
    <name type="scientific">Synaphobranchus kaupii</name>
    <name type="common">Kaup's arrowtooth eel</name>
    <dbReference type="NCBI Taxonomy" id="118154"/>
    <lineage>
        <taxon>Eukaryota</taxon>
        <taxon>Metazoa</taxon>
        <taxon>Chordata</taxon>
        <taxon>Craniata</taxon>
        <taxon>Vertebrata</taxon>
        <taxon>Euteleostomi</taxon>
        <taxon>Actinopterygii</taxon>
        <taxon>Neopterygii</taxon>
        <taxon>Teleostei</taxon>
        <taxon>Anguilliformes</taxon>
        <taxon>Synaphobranchidae</taxon>
        <taxon>Synaphobranchus</taxon>
    </lineage>
</organism>
<dbReference type="SUPFAM" id="SSF56672">
    <property type="entry name" value="DNA/RNA polymerases"/>
    <property type="match status" value="2"/>
</dbReference>
<evidence type="ECO:0000259" key="8">
    <source>
        <dbReference type="Pfam" id="PF17917"/>
    </source>
</evidence>